<evidence type="ECO:0000313" key="4">
    <source>
        <dbReference type="Proteomes" id="UP000737171"/>
    </source>
</evidence>
<keyword evidence="4" id="KW-1185">Reference proteome</keyword>
<evidence type="ECO:0000313" key="3">
    <source>
        <dbReference type="EMBL" id="NRF69417.1"/>
    </source>
</evidence>
<dbReference type="CDD" id="cd20732">
    <property type="entry name" value="PoNe_FilH_DUF637_VENN-like"/>
    <property type="match status" value="1"/>
</dbReference>
<evidence type="ECO:0000256" key="2">
    <source>
        <dbReference type="SAM" id="Phobius"/>
    </source>
</evidence>
<keyword evidence="2" id="KW-0812">Transmembrane</keyword>
<dbReference type="RefSeq" id="WP_173126249.1">
    <property type="nucleotide sequence ID" value="NZ_JABRWJ010000006.1"/>
</dbReference>
<protein>
    <submittedName>
        <fullName evidence="3">Uncharacterized protein</fullName>
    </submittedName>
</protein>
<dbReference type="EMBL" id="JABRWJ010000006">
    <property type="protein sequence ID" value="NRF69417.1"/>
    <property type="molecule type" value="Genomic_DNA"/>
</dbReference>
<gene>
    <name evidence="3" type="ORF">HLB44_20665</name>
</gene>
<keyword evidence="2" id="KW-0472">Membrane</keyword>
<accession>A0ABX2EL83</accession>
<feature type="region of interest" description="Disordered" evidence="1">
    <location>
        <begin position="774"/>
        <end position="807"/>
    </location>
</feature>
<organism evidence="3 4">
    <name type="scientific">Pseudaquabacterium terrae</name>
    <dbReference type="NCBI Taxonomy" id="2732868"/>
    <lineage>
        <taxon>Bacteria</taxon>
        <taxon>Pseudomonadati</taxon>
        <taxon>Pseudomonadota</taxon>
        <taxon>Betaproteobacteria</taxon>
        <taxon>Burkholderiales</taxon>
        <taxon>Sphaerotilaceae</taxon>
        <taxon>Pseudaquabacterium</taxon>
    </lineage>
</organism>
<comment type="caution">
    <text evidence="3">The sequence shown here is derived from an EMBL/GenBank/DDBJ whole genome shotgun (WGS) entry which is preliminary data.</text>
</comment>
<feature type="compositionally biased region" description="Polar residues" evidence="1">
    <location>
        <begin position="785"/>
        <end position="794"/>
    </location>
</feature>
<proteinExistence type="predicted"/>
<feature type="transmembrane region" description="Helical" evidence="2">
    <location>
        <begin position="577"/>
        <end position="599"/>
    </location>
</feature>
<dbReference type="Proteomes" id="UP000737171">
    <property type="component" value="Unassembled WGS sequence"/>
</dbReference>
<name>A0ABX2EL83_9BURK</name>
<feature type="compositionally biased region" description="Acidic residues" evidence="1">
    <location>
        <begin position="795"/>
        <end position="807"/>
    </location>
</feature>
<feature type="transmembrane region" description="Helical" evidence="2">
    <location>
        <begin position="550"/>
        <end position="570"/>
    </location>
</feature>
<keyword evidence="2" id="KW-1133">Transmembrane helix</keyword>
<feature type="region of interest" description="Disordered" evidence="1">
    <location>
        <begin position="30"/>
        <end position="82"/>
    </location>
</feature>
<reference evidence="3 4" key="1">
    <citation type="submission" date="2020-05" db="EMBL/GenBank/DDBJ databases">
        <title>Aquincola sp. isolate from soil.</title>
        <authorList>
            <person name="Han J."/>
            <person name="Kim D.-U."/>
        </authorList>
    </citation>
    <scope>NUCLEOTIDE SEQUENCE [LARGE SCALE GENOMIC DNA]</scope>
    <source>
        <strain evidence="3 4">S2</strain>
    </source>
</reference>
<feature type="compositionally biased region" description="Low complexity" evidence="1">
    <location>
        <begin position="774"/>
        <end position="783"/>
    </location>
</feature>
<sequence>MTVRPIDARFEALDMEDVIALERRPWSPTLPAAREHSIATAPPAPARPEQSSPASAGVPPPPAAAPPSTQAPQALTGSSLPGLLDLSATGSNGGATALLAGSNSTAAAADPGVIPAFAGLVVPGWNAPDAMVGPFPLATADTAPAPAADGHASTALGLAPAGFAADLAAIDALLADPLNAQLAAAYGGSAALRPEGVDPMLIGRYGAERLGLMQQFDRALRVARDEHEQALNAARHVHRPGETVTVDRHGNLRPGADSPGWSVVERSRRGSDMHLYQFSERAFNDWYGAQPGLSHSFFAQRPAQVVDSPPLVLAAGILLERDVIDLALSDPMNQSLIAAYGGASTPDTTGGLNPMLAERFGADRLGRMQQLDRAVEGARSAYLRALDAARANPPVVDLSSATTPIVDGPVAGSVGWSRVSSTTRDEHGNVTSTEQTLKFDEAAYTDWYAAQDGLANRAFAQWHGGVHWTDAVVAGGGDGGSYVEHQAQLVTNDGSLALDGRGFYDTSGLVQVDPANPPELHDAGGVWLDPSLGFVTSVENLVPRESLIDVVAPIVFIAIATFGTGAALGLTAASASVGGAMVAGAAMGAIGSFWSGLVFDGRVDFKDMLRGAFTGAVTAGVIKGANLDTAGIDSVTGNVTSHATRALVITGQATLQGALQEIIGGKFRDGFTSGLASGLAGEVCRGLNLDIDAREQAGSITVAEASQLRMLSRAVGGAINALANPDDRGAAFAAQFLGDLIKDSASAGATPSTAQEDFRASEIVEQNAGGADVAGTGDVIAVDPSGNSNSTDSGVETEDSDVGTDDVDDVDADAAAEANGDVAGSGSLQSPGQQAEAAIALLAEKYGGIDNIPAGELRALIEPLLPTEADVDALPLMLGPVEVAGLGDDLHSVWRDTSKQVSIGAGVIAGLFQGVGDSVIGLGQLALTTAQALEYLRLGGDTPLGRLVPGGKEACQTLLSIGHSVAEIVREPRHYLGAAVAHSVESVNNALATASASDHRGDWFLYGAAVGRVTFDVAGLVLGAAGLANGLTTAAARLQTFVQLRAAAAAGLPEFVPTASGNSGLRALSELTSTEPVASGGINATKVNSTGYALTDLTAAERNAVLDIVRLGDADGMLTESVVESVAARQGLQSLSGGKYGSNNGFDHVFVDRDGNVTLLIDSKQMSNGAVSLDPMAAGRNMQLSDDWVRAVLGELDQSSEAYIAVSKAMKNGTLIKGIAAVDKTSGNVLIIRVS</sequence>
<evidence type="ECO:0000256" key="1">
    <source>
        <dbReference type="SAM" id="MobiDB-lite"/>
    </source>
</evidence>